<protein>
    <submittedName>
        <fullName evidence="2">Uncharacterized protein</fullName>
    </submittedName>
</protein>
<dbReference type="Proteomes" id="UP001432075">
    <property type="component" value="Chromosome"/>
</dbReference>
<accession>A0ABZ1RSN0</accession>
<dbReference type="RefSeq" id="WP_100583233.1">
    <property type="nucleotide sequence ID" value="NZ_CP108057.1"/>
</dbReference>
<keyword evidence="1" id="KW-0472">Membrane</keyword>
<gene>
    <name evidence="2" type="ORF">OHU17_25545</name>
</gene>
<keyword evidence="1" id="KW-0812">Transmembrane</keyword>
<sequence length="225" mass="25442">MRDSDLPVPSRRRRRIRAAHTWVTTLAALAAVAISVFSLTKLPSEEPRTEVGLPKSLQMAWEGGVTSVFLQPTVSTRFDAQNVEMVSDVQLRLRPDSPFSSQAMTPRFSWLRTVKWTYREDKEALWYEFLAQPAPFTVTQEQPHQPYIQFFAPVWTFVPGRYNGTLTVERASDRKTLVRSLCVVLNQGEIGLLQTMVRGQQPYEFRSDVAAADADGCYHFSGVAG</sequence>
<reference evidence="2" key="1">
    <citation type="submission" date="2022-10" db="EMBL/GenBank/DDBJ databases">
        <title>The complete genomes of actinobacterial strains from the NBC collection.</title>
        <authorList>
            <person name="Joergensen T.S."/>
            <person name="Alvarez Arevalo M."/>
            <person name="Sterndorff E.B."/>
            <person name="Faurdal D."/>
            <person name="Vuksanovic O."/>
            <person name="Mourched A.-S."/>
            <person name="Charusanti P."/>
            <person name="Shaw S."/>
            <person name="Blin K."/>
            <person name="Weber T."/>
        </authorList>
    </citation>
    <scope>NUCLEOTIDE SEQUENCE</scope>
    <source>
        <strain evidence="2">NBC_00283</strain>
    </source>
</reference>
<name>A0ABZ1RSN0_9ACTN</name>
<evidence type="ECO:0000313" key="3">
    <source>
        <dbReference type="Proteomes" id="UP001432075"/>
    </source>
</evidence>
<proteinExistence type="predicted"/>
<feature type="transmembrane region" description="Helical" evidence="1">
    <location>
        <begin position="21"/>
        <end position="39"/>
    </location>
</feature>
<keyword evidence="1" id="KW-1133">Transmembrane helix</keyword>
<evidence type="ECO:0000256" key="1">
    <source>
        <dbReference type="SAM" id="Phobius"/>
    </source>
</evidence>
<organism evidence="2 3">
    <name type="scientific">Streptomyces goshikiensis</name>
    <dbReference type="NCBI Taxonomy" id="1942"/>
    <lineage>
        <taxon>Bacteria</taxon>
        <taxon>Bacillati</taxon>
        <taxon>Actinomycetota</taxon>
        <taxon>Actinomycetes</taxon>
        <taxon>Kitasatosporales</taxon>
        <taxon>Streptomycetaceae</taxon>
        <taxon>Streptomyces</taxon>
    </lineage>
</organism>
<keyword evidence="3" id="KW-1185">Reference proteome</keyword>
<dbReference type="EMBL" id="CP108057">
    <property type="protein sequence ID" value="WUO48929.1"/>
    <property type="molecule type" value="Genomic_DNA"/>
</dbReference>
<evidence type="ECO:0000313" key="2">
    <source>
        <dbReference type="EMBL" id="WUO48929.1"/>
    </source>
</evidence>